<dbReference type="GO" id="GO:0004867">
    <property type="term" value="F:serine-type endopeptidase inhibitor activity"/>
    <property type="evidence" value="ECO:0007669"/>
    <property type="project" value="UniProtKB-UniRule"/>
</dbReference>
<dbReference type="FunFam" id="4.10.410.10:FF:000011">
    <property type="entry name" value="Tissue factor pathway inhibitor"/>
    <property type="match status" value="1"/>
</dbReference>
<dbReference type="InterPro" id="IPR002223">
    <property type="entry name" value="Kunitz_BPTI"/>
</dbReference>
<evidence type="ECO:0000256" key="11">
    <source>
        <dbReference type="PIRNR" id="PIRNR001620"/>
    </source>
</evidence>
<evidence type="ECO:0000256" key="5">
    <source>
        <dbReference type="ARBA" id="ARBA00022696"/>
    </source>
</evidence>
<dbReference type="GeneID" id="123023166"/>
<dbReference type="PANTHER" id="PTHR10083:SF374">
    <property type="entry name" value="BPTI_KUNITZ INHIBITOR DOMAIN-CONTAINING PROTEIN"/>
    <property type="match status" value="1"/>
</dbReference>
<reference evidence="13" key="1">
    <citation type="submission" date="2025-08" db="UniProtKB">
        <authorList>
            <consortium name="Ensembl"/>
        </authorList>
    </citation>
    <scope>IDENTIFICATION</scope>
</reference>
<keyword evidence="5 11" id="KW-0356">Hemostasis</keyword>
<organism evidence="13 14">
    <name type="scientific">Varanus komodoensis</name>
    <name type="common">Komodo dragon</name>
    <dbReference type="NCBI Taxonomy" id="61221"/>
    <lineage>
        <taxon>Eukaryota</taxon>
        <taxon>Metazoa</taxon>
        <taxon>Chordata</taxon>
        <taxon>Craniata</taxon>
        <taxon>Vertebrata</taxon>
        <taxon>Euteleostomi</taxon>
        <taxon>Lepidosauria</taxon>
        <taxon>Squamata</taxon>
        <taxon>Bifurcata</taxon>
        <taxon>Unidentata</taxon>
        <taxon>Episquamata</taxon>
        <taxon>Toxicofera</taxon>
        <taxon>Anguimorpha</taxon>
        <taxon>Paleoanguimorpha</taxon>
        <taxon>Varanoidea</taxon>
        <taxon>Varanidae</taxon>
        <taxon>Varanus</taxon>
    </lineage>
</organism>
<dbReference type="SUPFAM" id="SSF57362">
    <property type="entry name" value="BPTI-like"/>
    <property type="match status" value="3"/>
</dbReference>
<protein>
    <recommendedName>
        <fullName evidence="11">Tissue factor pathway inhibitor</fullName>
    </recommendedName>
</protein>
<dbReference type="PIRSF" id="PIRSF001620">
    <property type="entry name" value="TFPI"/>
    <property type="match status" value="1"/>
</dbReference>
<dbReference type="InterPro" id="IPR036880">
    <property type="entry name" value="Kunitz_BPTI_sf"/>
</dbReference>
<keyword evidence="11" id="KW-0732">Signal</keyword>
<evidence type="ECO:0000256" key="3">
    <source>
        <dbReference type="ARBA" id="ARBA00022525"/>
    </source>
</evidence>
<dbReference type="OMA" id="KKPQTYN"/>
<dbReference type="SMART" id="SM00131">
    <property type="entry name" value="KU"/>
    <property type="match status" value="3"/>
</dbReference>
<dbReference type="CDD" id="cd22615">
    <property type="entry name" value="Kunitz_TFPI1_TFPI2_3-like"/>
    <property type="match status" value="1"/>
</dbReference>
<gene>
    <name evidence="13" type="primary">TFPI2</name>
</gene>
<feature type="domain" description="BPTI/Kunitz inhibitor" evidence="12">
    <location>
        <begin position="39"/>
        <end position="89"/>
    </location>
</feature>
<accession>A0A8D2LW80</accession>
<dbReference type="PANTHER" id="PTHR10083">
    <property type="entry name" value="KUNITZ-TYPE PROTEASE INHIBITOR-RELATED"/>
    <property type="match status" value="1"/>
</dbReference>
<keyword evidence="6" id="KW-0677">Repeat</keyword>
<evidence type="ECO:0000313" key="14">
    <source>
        <dbReference type="Proteomes" id="UP000694545"/>
    </source>
</evidence>
<dbReference type="PROSITE" id="PS50279">
    <property type="entry name" value="BPTI_KUNITZ_2"/>
    <property type="match status" value="3"/>
</dbReference>
<dbReference type="KEGG" id="vko:123023166"/>
<keyword evidence="9" id="KW-1015">Disulfide bond</keyword>
<keyword evidence="14" id="KW-1185">Reference proteome</keyword>
<dbReference type="Proteomes" id="UP000694545">
    <property type="component" value="Unplaced"/>
</dbReference>
<feature type="chain" id="PRO_5034355963" description="Tissue factor pathway inhibitor" evidence="11">
    <location>
        <begin position="27"/>
        <end position="244"/>
    </location>
</feature>
<sequence length="244" mass="27981">MDCPACANFLVVASLWMLLQCGCAKAVIVPPWIDHRDICLQPPPEDDCGALVARWFYDRYTQTCQKFTYGGCEGNENNFPTLQACLEKCGKIKRVPERCRLEVSEGICRSMIKRYFFNLTSMRCEKFYYGGCEGNENRFHSKVSCLDHCLPIRSGPSFCYSPKDEGFCSASVPRFYYKATIQTCLQFNYTGCGGNNNNFIDEKSCRTACRKAKTWSFVFKKNSMKPGHHLSNKKRIVKKMHSFK</sequence>
<keyword evidence="3" id="KW-0964">Secreted</keyword>
<evidence type="ECO:0000256" key="1">
    <source>
        <dbReference type="ARBA" id="ARBA00004613"/>
    </source>
</evidence>
<dbReference type="RefSeq" id="XP_044285534.1">
    <property type="nucleotide sequence ID" value="XM_044429599.1"/>
</dbReference>
<dbReference type="AlphaFoldDB" id="A0A8D2LW80"/>
<evidence type="ECO:0000259" key="12">
    <source>
        <dbReference type="PROSITE" id="PS50279"/>
    </source>
</evidence>
<evidence type="ECO:0000256" key="10">
    <source>
        <dbReference type="ARBA" id="ARBA00023180"/>
    </source>
</evidence>
<dbReference type="GO" id="GO:0007596">
    <property type="term" value="P:blood coagulation"/>
    <property type="evidence" value="ECO:0007669"/>
    <property type="project" value="UniProtKB-UniRule"/>
</dbReference>
<comment type="subcellular location">
    <subcellularLocation>
        <location evidence="1 11">Secreted</location>
    </subcellularLocation>
</comment>
<dbReference type="PRINTS" id="PR00759">
    <property type="entry name" value="BASICPTASE"/>
</dbReference>
<name>A0A8D2LW80_VARKO</name>
<proteinExistence type="inferred from homology"/>
<evidence type="ECO:0000256" key="2">
    <source>
        <dbReference type="ARBA" id="ARBA00008415"/>
    </source>
</evidence>
<dbReference type="InterPro" id="IPR020901">
    <property type="entry name" value="Prtase_inh_Kunz-CS"/>
</dbReference>
<evidence type="ECO:0000256" key="6">
    <source>
        <dbReference type="ARBA" id="ARBA00022737"/>
    </source>
</evidence>
<dbReference type="GO" id="GO:0005615">
    <property type="term" value="C:extracellular space"/>
    <property type="evidence" value="ECO:0007669"/>
    <property type="project" value="TreeGrafter"/>
</dbReference>
<feature type="signal peptide" evidence="11">
    <location>
        <begin position="1"/>
        <end position="26"/>
    </location>
</feature>
<evidence type="ECO:0000256" key="7">
    <source>
        <dbReference type="ARBA" id="ARBA00022900"/>
    </source>
</evidence>
<dbReference type="Gene3D" id="4.10.410.10">
    <property type="entry name" value="Pancreatic trypsin inhibitor Kunitz domain"/>
    <property type="match status" value="3"/>
</dbReference>
<feature type="domain" description="BPTI/Kunitz inhibitor" evidence="12">
    <location>
        <begin position="99"/>
        <end position="149"/>
    </location>
</feature>
<comment type="similarity">
    <text evidence="2">Belongs to the venom Kunitz-type family.</text>
</comment>
<dbReference type="CTD" id="7980"/>
<dbReference type="InterPro" id="IPR050098">
    <property type="entry name" value="TFPI/VKTCI-like"/>
</dbReference>
<dbReference type="FunFam" id="4.10.410.10:FF:000020">
    <property type="entry name" value="Collagen, type VI, alpha 3"/>
    <property type="match status" value="1"/>
</dbReference>
<dbReference type="Pfam" id="PF00014">
    <property type="entry name" value="Kunitz_BPTI"/>
    <property type="match status" value="3"/>
</dbReference>
<evidence type="ECO:0000256" key="4">
    <source>
        <dbReference type="ARBA" id="ARBA00022690"/>
    </source>
</evidence>
<keyword evidence="4 11" id="KW-0646">Protease inhibitor</keyword>
<dbReference type="PROSITE" id="PS00280">
    <property type="entry name" value="BPTI_KUNITZ_1"/>
    <property type="match status" value="2"/>
</dbReference>
<keyword evidence="7 11" id="KW-0722">Serine protease inhibitor</keyword>
<evidence type="ECO:0000256" key="9">
    <source>
        <dbReference type="ARBA" id="ARBA00023157"/>
    </source>
</evidence>
<evidence type="ECO:0000256" key="8">
    <source>
        <dbReference type="ARBA" id="ARBA00023084"/>
    </source>
</evidence>
<dbReference type="InterPro" id="IPR008296">
    <property type="entry name" value="TFPI-like"/>
</dbReference>
<feature type="domain" description="BPTI/Kunitz inhibitor" evidence="12">
    <location>
        <begin position="159"/>
        <end position="209"/>
    </location>
</feature>
<reference evidence="13" key="2">
    <citation type="submission" date="2025-09" db="UniProtKB">
        <authorList>
            <consortium name="Ensembl"/>
        </authorList>
    </citation>
    <scope>IDENTIFICATION</scope>
</reference>
<dbReference type="Ensembl" id="ENSVKKT00000028906.1">
    <property type="protein sequence ID" value="ENSVKKP00000028230.1"/>
    <property type="gene ID" value="ENSVKKG00000018273.1"/>
</dbReference>
<keyword evidence="8 11" id="KW-0094">Blood coagulation</keyword>
<evidence type="ECO:0000313" key="13">
    <source>
        <dbReference type="Ensembl" id="ENSVKKP00000028230.1"/>
    </source>
</evidence>
<keyword evidence="10" id="KW-0325">Glycoprotein</keyword>
<dbReference type="OrthoDB" id="5950222at2759"/>